<dbReference type="AlphaFoldDB" id="A0A6P1W6M9"/>
<dbReference type="InterPro" id="IPR012349">
    <property type="entry name" value="Split_barrel_FMN-bd"/>
</dbReference>
<proteinExistence type="predicted"/>
<gene>
    <name evidence="1" type="ORF">GJR95_39150</name>
</gene>
<reference evidence="1 2" key="1">
    <citation type="submission" date="2019-11" db="EMBL/GenBank/DDBJ databases">
        <title>Spirosoma endbachense sp. nov., isolated from a natural salt meadow.</title>
        <authorList>
            <person name="Rojas J."/>
            <person name="Ambika Manirajan B."/>
            <person name="Ratering S."/>
            <person name="Suarez C."/>
            <person name="Geissler-Plaum R."/>
            <person name="Schnell S."/>
        </authorList>
    </citation>
    <scope>NUCLEOTIDE SEQUENCE [LARGE SCALE GENOMIC DNA]</scope>
    <source>
        <strain evidence="1 2">I-24</strain>
    </source>
</reference>
<dbReference type="RefSeq" id="WP_162391069.1">
    <property type="nucleotide sequence ID" value="NZ_CP045997.1"/>
</dbReference>
<sequence>MYIPHAFQETDRPTLLQFIRDNSFALLVTTGHDGIPVATHLPIELLADTDGQFQLVGHLAKANPQWKLLGQDRPALAVFSGPHSYISSSWYDHVNVPTWNYLSVHITGRTSMLSDDETLDFLRQQVDRYEAHSRHPVSVESMTADYVRKQMRGVVAFKMTIDTMQGAAKLSQNRDDKNYQSIISELRQTGNADAEKMANEMATRRPTIDK</sequence>
<evidence type="ECO:0000313" key="1">
    <source>
        <dbReference type="EMBL" id="QHW00676.1"/>
    </source>
</evidence>
<organism evidence="1 2">
    <name type="scientific">Spirosoma endbachense</name>
    <dbReference type="NCBI Taxonomy" id="2666025"/>
    <lineage>
        <taxon>Bacteria</taxon>
        <taxon>Pseudomonadati</taxon>
        <taxon>Bacteroidota</taxon>
        <taxon>Cytophagia</taxon>
        <taxon>Cytophagales</taxon>
        <taxon>Cytophagaceae</taxon>
        <taxon>Spirosoma</taxon>
    </lineage>
</organism>
<dbReference type="PIRSF" id="PIRSF010372">
    <property type="entry name" value="PaiB"/>
    <property type="match status" value="1"/>
</dbReference>
<keyword evidence="2" id="KW-1185">Reference proteome</keyword>
<name>A0A6P1W6M9_9BACT</name>
<dbReference type="PANTHER" id="PTHR35802">
    <property type="entry name" value="PROTEASE SYNTHASE AND SPORULATION PROTEIN PAI 2"/>
    <property type="match status" value="1"/>
</dbReference>
<accession>A0A6P1W6M9</accession>
<dbReference type="SUPFAM" id="SSF50475">
    <property type="entry name" value="FMN-binding split barrel"/>
    <property type="match status" value="1"/>
</dbReference>
<dbReference type="Pfam" id="PF04299">
    <property type="entry name" value="FMN_bind_2"/>
    <property type="match status" value="1"/>
</dbReference>
<dbReference type="EMBL" id="CP045997">
    <property type="protein sequence ID" value="QHW00676.1"/>
    <property type="molecule type" value="Genomic_DNA"/>
</dbReference>
<dbReference type="PANTHER" id="PTHR35802:SF1">
    <property type="entry name" value="PROTEASE SYNTHASE AND SPORULATION PROTEIN PAI 2"/>
    <property type="match status" value="1"/>
</dbReference>
<evidence type="ECO:0000313" key="2">
    <source>
        <dbReference type="Proteomes" id="UP000464577"/>
    </source>
</evidence>
<protein>
    <submittedName>
        <fullName evidence="1">FMN-binding negative transcriptional regulator</fullName>
    </submittedName>
</protein>
<dbReference type="InterPro" id="IPR007396">
    <property type="entry name" value="TR_PAI2-type"/>
</dbReference>
<dbReference type="Proteomes" id="UP000464577">
    <property type="component" value="Chromosome"/>
</dbReference>
<dbReference type="KEGG" id="senf:GJR95_39150"/>
<dbReference type="Gene3D" id="2.30.110.10">
    <property type="entry name" value="Electron Transport, Fmn-binding Protein, Chain A"/>
    <property type="match status" value="1"/>
</dbReference>